<accession>A0A9N9BFE2</accession>
<gene>
    <name evidence="2" type="ORF">DERYTH_LOCUS5781</name>
</gene>
<organism evidence="2 3">
    <name type="scientific">Dentiscutata erythropus</name>
    <dbReference type="NCBI Taxonomy" id="1348616"/>
    <lineage>
        <taxon>Eukaryota</taxon>
        <taxon>Fungi</taxon>
        <taxon>Fungi incertae sedis</taxon>
        <taxon>Mucoromycota</taxon>
        <taxon>Glomeromycotina</taxon>
        <taxon>Glomeromycetes</taxon>
        <taxon>Diversisporales</taxon>
        <taxon>Gigasporaceae</taxon>
        <taxon>Dentiscutata</taxon>
    </lineage>
</organism>
<evidence type="ECO:0000313" key="2">
    <source>
        <dbReference type="EMBL" id="CAG8561935.1"/>
    </source>
</evidence>
<dbReference type="OrthoDB" id="2359528at2759"/>
<dbReference type="AlphaFoldDB" id="A0A9N9BFE2"/>
<feature type="region of interest" description="Disordered" evidence="1">
    <location>
        <begin position="67"/>
        <end position="89"/>
    </location>
</feature>
<feature type="region of interest" description="Disordered" evidence="1">
    <location>
        <begin position="22"/>
        <end position="47"/>
    </location>
</feature>
<reference evidence="2" key="1">
    <citation type="submission" date="2021-06" db="EMBL/GenBank/DDBJ databases">
        <authorList>
            <person name="Kallberg Y."/>
            <person name="Tangrot J."/>
            <person name="Rosling A."/>
        </authorList>
    </citation>
    <scope>NUCLEOTIDE SEQUENCE</scope>
    <source>
        <strain evidence="2">MA453B</strain>
    </source>
</reference>
<sequence length="252" mass="28943">MVRARVPRVHQRGSLYPIVNVERKPPKLESNEITTHDSPKDNSDTNSLKVMLQPITPSNEIVKDFHEESPITSPDESIEEFPLTPQSESMEEVCKEKIYKRRELPNMVSQPLNELAKEETRKRRRTSIAGTLPYEQLISFDSVYESQRIEEFGGIEEPLVDPIVEQRIQYMVPFPSSSFNFEYPQELASPIQTSFIEPIQYLERISTLNSSNVVEPPKSPLKHGDVFLTDWPDTNNMELGNKGNAKQIDVQE</sequence>
<feature type="compositionally biased region" description="Basic and acidic residues" evidence="1">
    <location>
        <begin position="22"/>
        <end position="43"/>
    </location>
</feature>
<protein>
    <submittedName>
        <fullName evidence="2">26546_t:CDS:1</fullName>
    </submittedName>
</protein>
<evidence type="ECO:0000313" key="3">
    <source>
        <dbReference type="Proteomes" id="UP000789405"/>
    </source>
</evidence>
<keyword evidence="3" id="KW-1185">Reference proteome</keyword>
<evidence type="ECO:0000256" key="1">
    <source>
        <dbReference type="SAM" id="MobiDB-lite"/>
    </source>
</evidence>
<name>A0A9N9BFE2_9GLOM</name>
<dbReference type="Proteomes" id="UP000789405">
    <property type="component" value="Unassembled WGS sequence"/>
</dbReference>
<comment type="caution">
    <text evidence="2">The sequence shown here is derived from an EMBL/GenBank/DDBJ whole genome shotgun (WGS) entry which is preliminary data.</text>
</comment>
<proteinExistence type="predicted"/>
<dbReference type="EMBL" id="CAJVPY010002480">
    <property type="protein sequence ID" value="CAG8561935.1"/>
    <property type="molecule type" value="Genomic_DNA"/>
</dbReference>